<organism evidence="2 3">
    <name type="scientific">Blepharisma stoltei</name>
    <dbReference type="NCBI Taxonomy" id="1481888"/>
    <lineage>
        <taxon>Eukaryota</taxon>
        <taxon>Sar</taxon>
        <taxon>Alveolata</taxon>
        <taxon>Ciliophora</taxon>
        <taxon>Postciliodesmatophora</taxon>
        <taxon>Heterotrichea</taxon>
        <taxon>Heterotrichida</taxon>
        <taxon>Blepharismidae</taxon>
        <taxon>Blepharisma</taxon>
    </lineage>
</organism>
<gene>
    <name evidence="2" type="ORF">BSTOLATCC_MIC6545</name>
</gene>
<dbReference type="AlphaFoldDB" id="A0AAU9IGM5"/>
<keyword evidence="1" id="KW-0175">Coiled coil</keyword>
<reference evidence="2" key="1">
    <citation type="submission" date="2021-09" db="EMBL/GenBank/DDBJ databases">
        <authorList>
            <consortium name="AG Swart"/>
            <person name="Singh M."/>
            <person name="Singh A."/>
            <person name="Seah K."/>
            <person name="Emmerich C."/>
        </authorList>
    </citation>
    <scope>NUCLEOTIDE SEQUENCE</scope>
    <source>
        <strain evidence="2">ATCC30299</strain>
    </source>
</reference>
<name>A0AAU9IGM5_9CILI</name>
<evidence type="ECO:0000256" key="1">
    <source>
        <dbReference type="SAM" id="Coils"/>
    </source>
</evidence>
<dbReference type="Proteomes" id="UP001162131">
    <property type="component" value="Unassembled WGS sequence"/>
</dbReference>
<proteinExistence type="predicted"/>
<feature type="coiled-coil region" evidence="1">
    <location>
        <begin position="46"/>
        <end position="108"/>
    </location>
</feature>
<sequence length="179" mass="21630">MQEFEQREIDCEKRLIKELKLLTEKVKILHTSEAADRRREEEKEFAKRIQKENLELNLQIQQMKKEIMQRDQVIQEYENALAQYEHAYKKEQEKHREELENMKMLTKTYQDHILLLKKPPRETPEPKLIAKDINLPTYVDHGFNDTLGNNSQIFENEISDYKRNIMTQDPKGKFQINEL</sequence>
<keyword evidence="3" id="KW-1185">Reference proteome</keyword>
<evidence type="ECO:0000313" key="2">
    <source>
        <dbReference type="EMBL" id="CAG9312441.1"/>
    </source>
</evidence>
<evidence type="ECO:0000313" key="3">
    <source>
        <dbReference type="Proteomes" id="UP001162131"/>
    </source>
</evidence>
<accession>A0AAU9IGM5</accession>
<dbReference type="EMBL" id="CAJZBQ010000006">
    <property type="protein sequence ID" value="CAG9312441.1"/>
    <property type="molecule type" value="Genomic_DNA"/>
</dbReference>
<comment type="caution">
    <text evidence="2">The sequence shown here is derived from an EMBL/GenBank/DDBJ whole genome shotgun (WGS) entry which is preliminary data.</text>
</comment>
<protein>
    <submittedName>
        <fullName evidence="2">Uncharacterized protein</fullName>
    </submittedName>
</protein>